<evidence type="ECO:0000313" key="1">
    <source>
        <dbReference type="EMBL" id="SMB92058.1"/>
    </source>
</evidence>
<proteinExistence type="predicted"/>
<dbReference type="PANTHER" id="PTHR38456">
    <property type="entry name" value="CYCLIC DI-AMP RECEPTOR A"/>
    <property type="match status" value="1"/>
</dbReference>
<dbReference type="InterPro" id="IPR010375">
    <property type="entry name" value="CdAMP_rec"/>
</dbReference>
<name>A0A1W1VFB3_PEPAS</name>
<dbReference type="RefSeq" id="WP_084231411.1">
    <property type="nucleotide sequence ID" value="NZ_FWWR01000014.1"/>
</dbReference>
<protein>
    <submittedName>
        <fullName evidence="1">Uncharacterized protein YaaQ</fullName>
    </submittedName>
</protein>
<dbReference type="Gene3D" id="3.30.70.120">
    <property type="match status" value="1"/>
</dbReference>
<dbReference type="OrthoDB" id="9794275at2"/>
<sequence length="94" mass="10713">MKMMIAIVQDKFIDEIMNRFYDEGVYVTKISSSGGFFKSGNSTLLLGCEESEIEKVYSIFKKITKEEHIETEKGEFDVSGATIFVVDVEDNLRI</sequence>
<dbReference type="EMBL" id="FWWR01000014">
    <property type="protein sequence ID" value="SMB92058.1"/>
    <property type="molecule type" value="Genomic_DNA"/>
</dbReference>
<dbReference type="AlphaFoldDB" id="A0A1W1VFB3"/>
<evidence type="ECO:0000313" key="2">
    <source>
        <dbReference type="Proteomes" id="UP000192368"/>
    </source>
</evidence>
<dbReference type="SUPFAM" id="SSF54913">
    <property type="entry name" value="GlnB-like"/>
    <property type="match status" value="1"/>
</dbReference>
<reference evidence="2" key="1">
    <citation type="submission" date="2017-04" db="EMBL/GenBank/DDBJ databases">
        <authorList>
            <person name="Varghese N."/>
            <person name="Submissions S."/>
        </authorList>
    </citation>
    <scope>NUCLEOTIDE SEQUENCE [LARGE SCALE GENOMIC DNA]</scope>
    <source>
        <strain evidence="2">DSM 20463</strain>
    </source>
</reference>
<dbReference type="Proteomes" id="UP000192368">
    <property type="component" value="Unassembled WGS sequence"/>
</dbReference>
<accession>A0A1W1VFB3</accession>
<gene>
    <name evidence="1" type="ORF">SAMN00017477_1887</name>
</gene>
<keyword evidence="2" id="KW-1185">Reference proteome</keyword>
<dbReference type="InterPro" id="IPR011322">
    <property type="entry name" value="N-reg_PII-like_a/b"/>
</dbReference>
<organism evidence="1 2">
    <name type="scientific">Peptoniphilus asaccharolyticus DSM 20463</name>
    <dbReference type="NCBI Taxonomy" id="573058"/>
    <lineage>
        <taxon>Bacteria</taxon>
        <taxon>Bacillati</taxon>
        <taxon>Bacillota</taxon>
        <taxon>Tissierellia</taxon>
        <taxon>Tissierellales</taxon>
        <taxon>Peptoniphilaceae</taxon>
        <taxon>Peptoniphilus</taxon>
    </lineage>
</organism>
<dbReference type="Pfam" id="PF06153">
    <property type="entry name" value="CdAMP_rec"/>
    <property type="match status" value="1"/>
</dbReference>
<dbReference type="InterPro" id="IPR015867">
    <property type="entry name" value="N-reg_PII/ATP_PRibTrfase_C"/>
</dbReference>
<dbReference type="PANTHER" id="PTHR38456:SF1">
    <property type="entry name" value="CYCLIC DI-AMP RECEPTOR A"/>
    <property type="match status" value="1"/>
</dbReference>
<dbReference type="STRING" id="573058.SAMN00017477_1887"/>